<dbReference type="SUPFAM" id="SSF48726">
    <property type="entry name" value="Immunoglobulin"/>
    <property type="match status" value="1"/>
</dbReference>
<evidence type="ECO:0000256" key="6">
    <source>
        <dbReference type="ARBA" id="ARBA00023136"/>
    </source>
</evidence>
<dbReference type="SMART" id="SM00407">
    <property type="entry name" value="IGc1"/>
    <property type="match status" value="1"/>
</dbReference>
<name>E9M5I0_9GAMA</name>
<gene>
    <name evidence="10" type="ORF">RHVP-L.R1</name>
    <name evidence="9" type="ORF">RHVP.R1</name>
</gene>
<dbReference type="KEGG" id="vg:10192270"/>
<dbReference type="GeneID" id="10192270"/>
<evidence type="ECO:0000256" key="4">
    <source>
        <dbReference type="ARBA" id="ARBA00022692"/>
    </source>
</evidence>
<dbReference type="GO" id="GO:0006955">
    <property type="term" value="P:immune response"/>
    <property type="evidence" value="ECO:0007669"/>
    <property type="project" value="TreeGrafter"/>
</dbReference>
<dbReference type="InterPro" id="IPR036179">
    <property type="entry name" value="Ig-like_dom_sf"/>
</dbReference>
<dbReference type="OrthoDB" id="16402at10239"/>
<keyword evidence="11" id="KW-1185">Reference proteome</keyword>
<dbReference type="EMBL" id="HQ221963">
    <property type="protein sequence ID" value="ADW24338.1"/>
    <property type="molecule type" value="Genomic_DNA"/>
</dbReference>
<feature type="domain" description="Ig-like" evidence="8">
    <location>
        <begin position="37"/>
        <end position="123"/>
    </location>
</feature>
<dbReference type="InterPro" id="IPR013783">
    <property type="entry name" value="Ig-like_fold"/>
</dbReference>
<protein>
    <recommendedName>
        <fullName evidence="8">Ig-like domain-containing protein</fullName>
    </recommendedName>
</protein>
<dbReference type="InterPro" id="IPR007110">
    <property type="entry name" value="Ig-like_dom"/>
</dbReference>
<reference evidence="11 12" key="1">
    <citation type="journal article" date="2011" name="J. Virol.">
        <title>Identification and sequencing of a novel rodent gammaherpesvirus that establishes acute and latent infection in laboratory mice.</title>
        <authorList>
            <person name="Loh J."/>
            <person name="Zhao G."/>
            <person name="Nelson C.A."/>
            <person name="Coder P."/>
            <person name="Droit L."/>
            <person name="Handley S.A."/>
            <person name="Johnson L.S."/>
            <person name="Vachharajani P."/>
            <person name="Guzman H."/>
            <person name="Tesh R.B."/>
            <person name="Wang D."/>
            <person name="Fremont D.H."/>
            <person name="Virgin H.W."/>
        </authorList>
    </citation>
    <scope>NUCLEOTIDE SEQUENCE [LARGE SCALE GENOMIC DNA]</scope>
</reference>
<dbReference type="EMBL" id="HQ698924">
    <property type="protein sequence ID" value="ADW24420.1"/>
    <property type="molecule type" value="Genomic_DNA"/>
</dbReference>
<organism evidence="9 11">
    <name type="scientific">Cricetid gammaherpesvirus 2</name>
    <dbReference type="NCBI Taxonomy" id="1605972"/>
    <lineage>
        <taxon>Viruses</taxon>
        <taxon>Duplodnaviria</taxon>
        <taxon>Heunggongvirae</taxon>
        <taxon>Peploviricota</taxon>
        <taxon>Herviviricetes</taxon>
        <taxon>Herpesvirales</taxon>
        <taxon>Orthoherpesviridae</taxon>
        <taxon>Gammaherpesvirinae</taxon>
        <taxon>Rhadinovirus</taxon>
        <taxon>Rhadinovirus cricetidgamma2</taxon>
    </lineage>
</organism>
<dbReference type="InterPro" id="IPR003006">
    <property type="entry name" value="Ig/MHC_CS"/>
</dbReference>
<keyword evidence="4" id="KW-0812">Transmembrane</keyword>
<evidence type="ECO:0000259" key="8">
    <source>
        <dbReference type="PROSITE" id="PS50835"/>
    </source>
</evidence>
<dbReference type="CDD" id="cd07698">
    <property type="entry name" value="IgC1_MHC_I_alpha3"/>
    <property type="match status" value="1"/>
</dbReference>
<keyword evidence="6" id="KW-0472">Membrane</keyword>
<evidence type="ECO:0000313" key="9">
    <source>
        <dbReference type="EMBL" id="ADW24338.1"/>
    </source>
</evidence>
<keyword evidence="5" id="KW-1133">Transmembrane helix</keyword>
<dbReference type="Proteomes" id="UP000164320">
    <property type="component" value="Genome"/>
</dbReference>
<dbReference type="Pfam" id="PF07654">
    <property type="entry name" value="C1-set"/>
    <property type="match status" value="1"/>
</dbReference>
<dbReference type="FunFam" id="2.60.40.10:FF:000014">
    <property type="entry name" value="H-2 class I histocompatibility antigen, alpha chain"/>
    <property type="match status" value="1"/>
</dbReference>
<evidence type="ECO:0000313" key="12">
    <source>
        <dbReference type="Proteomes" id="UP000164320"/>
    </source>
</evidence>
<sequence>MKPCRKQVTKRTRIPPCSFNGPQTPKILIFYQSLVSPQVHVTRQATPDRQVTLKCWATGFYPADITITWHMGAEQLTDGVGQVETRPAGDGTFQKWAAIEVPAHKEHKYTCHVKHEASNMAITVTGGTSSPSIGGPNMTLLLAMIMFALKIGS</sequence>
<dbReference type="Gene3D" id="2.60.40.10">
    <property type="entry name" value="Immunoglobulins"/>
    <property type="match status" value="1"/>
</dbReference>
<evidence type="ECO:0000256" key="2">
    <source>
        <dbReference type="ARBA" id="ARBA00004167"/>
    </source>
</evidence>
<comment type="subcellular location">
    <subcellularLocation>
        <location evidence="2">Membrane</location>
        <topology evidence="2">Single-pass membrane protein</topology>
    </subcellularLocation>
</comment>
<proteinExistence type="inferred from homology"/>
<comment type="similarity">
    <text evidence="3">Belongs to the MHC class I family.</text>
</comment>
<dbReference type="InterPro" id="IPR050208">
    <property type="entry name" value="MHC_class-I_related"/>
</dbReference>
<evidence type="ECO:0000313" key="10">
    <source>
        <dbReference type="EMBL" id="ADW24420.1"/>
    </source>
</evidence>
<dbReference type="GO" id="GO:0002486">
    <property type="term" value="P:antigen processing and presentation of endogenous peptide antigen via MHC class I via ER pathway, TAP-independent"/>
    <property type="evidence" value="ECO:0007669"/>
    <property type="project" value="TreeGrafter"/>
</dbReference>
<evidence type="ECO:0000256" key="1">
    <source>
        <dbReference type="ARBA" id="ARBA00002297"/>
    </source>
</evidence>
<dbReference type="PROSITE" id="PS50835">
    <property type="entry name" value="IG_LIKE"/>
    <property type="match status" value="1"/>
</dbReference>
<dbReference type="InterPro" id="IPR003597">
    <property type="entry name" value="Ig_C1-set"/>
</dbReference>
<dbReference type="GO" id="GO:0005102">
    <property type="term" value="F:signaling receptor binding"/>
    <property type="evidence" value="ECO:0007669"/>
    <property type="project" value="TreeGrafter"/>
</dbReference>
<dbReference type="GO" id="GO:0042605">
    <property type="term" value="F:peptide antigen binding"/>
    <property type="evidence" value="ECO:0007669"/>
    <property type="project" value="TreeGrafter"/>
</dbReference>
<dbReference type="Proteomes" id="UP000134313">
    <property type="component" value="Segment"/>
</dbReference>
<dbReference type="GO" id="GO:0002476">
    <property type="term" value="P:antigen processing and presentation of endogenous peptide antigen via MHC class Ib"/>
    <property type="evidence" value="ECO:0007669"/>
    <property type="project" value="TreeGrafter"/>
</dbReference>
<dbReference type="PANTHER" id="PTHR16675:SF251">
    <property type="entry name" value="HLA CLASS I HISTOCOMPATIBILITY ANTIGEN, C ALPHA CHAIN"/>
    <property type="match status" value="1"/>
</dbReference>
<evidence type="ECO:0000256" key="5">
    <source>
        <dbReference type="ARBA" id="ARBA00022989"/>
    </source>
</evidence>
<dbReference type="GO" id="GO:0005615">
    <property type="term" value="C:extracellular space"/>
    <property type="evidence" value="ECO:0007669"/>
    <property type="project" value="TreeGrafter"/>
</dbReference>
<keyword evidence="7" id="KW-0325">Glycoprotein</keyword>
<dbReference type="PROSITE" id="PS00290">
    <property type="entry name" value="IG_MHC"/>
    <property type="match status" value="1"/>
</dbReference>
<dbReference type="GO" id="GO:0016020">
    <property type="term" value="C:membrane"/>
    <property type="evidence" value="ECO:0007669"/>
    <property type="project" value="UniProtKB-SubCell"/>
</dbReference>
<accession>E9M5I0</accession>
<evidence type="ECO:0000313" key="11">
    <source>
        <dbReference type="Proteomes" id="UP000134313"/>
    </source>
</evidence>
<dbReference type="PANTHER" id="PTHR16675">
    <property type="entry name" value="MHC CLASS I-RELATED"/>
    <property type="match status" value="1"/>
</dbReference>
<comment type="function">
    <text evidence="1">Involved in the presentation of foreign antigens to the immune system.</text>
</comment>
<evidence type="ECO:0000256" key="3">
    <source>
        <dbReference type="ARBA" id="ARBA00006909"/>
    </source>
</evidence>
<dbReference type="RefSeq" id="YP_004207833.1">
    <property type="nucleotide sequence ID" value="NC_015049.1"/>
</dbReference>
<evidence type="ECO:0000256" key="7">
    <source>
        <dbReference type="ARBA" id="ARBA00023180"/>
    </source>
</evidence>